<dbReference type="EMBL" id="JBCGDO010000029">
    <property type="protein sequence ID" value="MEM0543855.1"/>
    <property type="molecule type" value="Genomic_DNA"/>
</dbReference>
<dbReference type="Proteomes" id="UP001460072">
    <property type="component" value="Unassembled WGS sequence"/>
</dbReference>
<evidence type="ECO:0000313" key="2">
    <source>
        <dbReference type="Proteomes" id="UP001460072"/>
    </source>
</evidence>
<dbReference type="RefSeq" id="WP_342697030.1">
    <property type="nucleotide sequence ID" value="NZ_JBCGDO010000029.1"/>
</dbReference>
<evidence type="ECO:0008006" key="3">
    <source>
        <dbReference type="Google" id="ProtNLM"/>
    </source>
</evidence>
<sequence>MKTFFSIIYLPLNSNLQEKVSVGLVMSNGEQTIFRVSNPKMQVLKGLISSNRFNILKNYFSNIINEIEPKIDEFKLNIKTDVSNNWLNESYFSYLNRYSNNLVIYSEPRNIDSDVTLESFKSIFNKYVFEYDEEINIVKNEDILSKVRTRLFTKIEDRVNLNVTISSNDFNELLTPVDVNFIGKNGVIVAGQTIDFVKRLYNLENDLTRFISFTKAVDYSSANKNKYFLVGQEPNKIENPSNHRTWKHVKDSHLVEYVDLSETEKIKDYIISKGVSPYFDKVEDLT</sequence>
<organism evidence="1 2">
    <name type="scientific">Flavobacterium aureirubrum</name>
    <dbReference type="NCBI Taxonomy" id="3133147"/>
    <lineage>
        <taxon>Bacteria</taxon>
        <taxon>Pseudomonadati</taxon>
        <taxon>Bacteroidota</taxon>
        <taxon>Flavobacteriia</taxon>
        <taxon>Flavobacteriales</taxon>
        <taxon>Flavobacteriaceae</taxon>
        <taxon>Flavobacterium</taxon>
    </lineage>
</organism>
<evidence type="ECO:0000313" key="1">
    <source>
        <dbReference type="EMBL" id="MEM0543855.1"/>
    </source>
</evidence>
<name>A0ABU9N847_9FLAO</name>
<gene>
    <name evidence="1" type="ORF">WFZ85_14665</name>
</gene>
<keyword evidence="2" id="KW-1185">Reference proteome</keyword>
<reference evidence="1 2" key="1">
    <citation type="submission" date="2024-03" db="EMBL/GenBank/DDBJ databases">
        <title>Two novel species of the genus Flavobacterium exhibiting potentially degradation of complex polysaccharides.</title>
        <authorList>
            <person name="Lian X."/>
        </authorList>
    </citation>
    <scope>NUCLEOTIDE SEQUENCE [LARGE SCALE GENOMIC DNA]</scope>
    <source>
        <strain evidence="2">j3</strain>
    </source>
</reference>
<comment type="caution">
    <text evidence="1">The sequence shown here is derived from an EMBL/GenBank/DDBJ whole genome shotgun (WGS) entry which is preliminary data.</text>
</comment>
<proteinExistence type="predicted"/>
<protein>
    <recommendedName>
        <fullName evidence="3">DUF3037 domain-containing protein</fullName>
    </recommendedName>
</protein>
<accession>A0ABU9N847</accession>